<protein>
    <submittedName>
        <fullName evidence="2">Enoyl-CoA hydratase/isomerase family protein</fullName>
    </submittedName>
</protein>
<dbReference type="InterPro" id="IPR014748">
    <property type="entry name" value="Enoyl-CoA_hydra_C"/>
</dbReference>
<dbReference type="AlphaFoldDB" id="A0A5C8PD42"/>
<dbReference type="Gene3D" id="3.90.226.10">
    <property type="entry name" value="2-enoyl-CoA Hydratase, Chain A, domain 1"/>
    <property type="match status" value="1"/>
</dbReference>
<keyword evidence="2" id="KW-0413">Isomerase</keyword>
<name>A0A5C8PD42_9HYPH</name>
<dbReference type="InterPro" id="IPR029045">
    <property type="entry name" value="ClpP/crotonase-like_dom_sf"/>
</dbReference>
<dbReference type="OrthoDB" id="9807606at2"/>
<dbReference type="Pfam" id="PF00378">
    <property type="entry name" value="ECH_1"/>
    <property type="match status" value="1"/>
</dbReference>
<dbReference type="CDD" id="cd06558">
    <property type="entry name" value="crotonase-like"/>
    <property type="match status" value="1"/>
</dbReference>
<organism evidence="2 3">
    <name type="scientific">Vineibacter terrae</name>
    <dbReference type="NCBI Taxonomy" id="2586908"/>
    <lineage>
        <taxon>Bacteria</taxon>
        <taxon>Pseudomonadati</taxon>
        <taxon>Pseudomonadota</taxon>
        <taxon>Alphaproteobacteria</taxon>
        <taxon>Hyphomicrobiales</taxon>
        <taxon>Vineibacter</taxon>
    </lineage>
</organism>
<dbReference type="Gene3D" id="1.10.12.10">
    <property type="entry name" value="Lyase 2-enoyl-coa Hydratase, Chain A, domain 2"/>
    <property type="match status" value="1"/>
</dbReference>
<comment type="similarity">
    <text evidence="1">Belongs to the enoyl-CoA hydratase/isomerase family.</text>
</comment>
<evidence type="ECO:0000313" key="3">
    <source>
        <dbReference type="Proteomes" id="UP000321638"/>
    </source>
</evidence>
<dbReference type="PANTHER" id="PTHR43459:SF1">
    <property type="entry name" value="EG:BACN32G11.4 PROTEIN"/>
    <property type="match status" value="1"/>
</dbReference>
<dbReference type="GO" id="GO:0016853">
    <property type="term" value="F:isomerase activity"/>
    <property type="evidence" value="ECO:0007669"/>
    <property type="project" value="UniProtKB-KW"/>
</dbReference>
<keyword evidence="3" id="KW-1185">Reference proteome</keyword>
<evidence type="ECO:0000256" key="1">
    <source>
        <dbReference type="ARBA" id="ARBA00005254"/>
    </source>
</evidence>
<dbReference type="InterPro" id="IPR001753">
    <property type="entry name" value="Enoyl-CoA_hydra/iso"/>
</dbReference>
<evidence type="ECO:0000313" key="2">
    <source>
        <dbReference type="EMBL" id="TXL71430.1"/>
    </source>
</evidence>
<gene>
    <name evidence="2" type="ORF">FHP25_29820</name>
</gene>
<proteinExistence type="inferred from homology"/>
<accession>A0A5C8PD42</accession>
<dbReference type="PANTHER" id="PTHR43459">
    <property type="entry name" value="ENOYL-COA HYDRATASE"/>
    <property type="match status" value="1"/>
</dbReference>
<dbReference type="EMBL" id="VDUZ01000043">
    <property type="protein sequence ID" value="TXL71430.1"/>
    <property type="molecule type" value="Genomic_DNA"/>
</dbReference>
<dbReference type="Proteomes" id="UP000321638">
    <property type="component" value="Unassembled WGS sequence"/>
</dbReference>
<comment type="caution">
    <text evidence="2">The sequence shown here is derived from an EMBL/GenBank/DDBJ whole genome shotgun (WGS) entry which is preliminary data.</text>
</comment>
<dbReference type="RefSeq" id="WP_147850651.1">
    <property type="nucleotide sequence ID" value="NZ_VDUZ01000043.1"/>
</dbReference>
<dbReference type="SUPFAM" id="SSF52096">
    <property type="entry name" value="ClpP/crotonase"/>
    <property type="match status" value="1"/>
</dbReference>
<sequence length="264" mass="28953">MQFHDYETLRFEYRGRVLRVTIAGKSRMNGVDARMHEELARVFADLQRDPDSDIIVLTGAGPAFCAGGDMAWFQQMIDDPTKFRGIAPEAKRIIMGLLELEKPIVCRLNGAAAGLGASLALLCDVIVADETAQIGDPHVKVGLVAGDGGAVMWPQLIGFARAKEMLLTGDMMRAREAVAMGLINHAVPADQLDAKVDEIVGKIQGNPRWAVRWTKTAVNVTLRDIANKVNDAAIAYEMLSNMMRDRQEAVSAFVEKRKPNYTGE</sequence>
<reference evidence="2 3" key="1">
    <citation type="submission" date="2019-06" db="EMBL/GenBank/DDBJ databases">
        <title>New taxonomy in bacterial strain CC-CFT640, isolated from vineyard.</title>
        <authorList>
            <person name="Lin S.-Y."/>
            <person name="Tsai C.-F."/>
            <person name="Young C.-C."/>
        </authorList>
    </citation>
    <scope>NUCLEOTIDE SEQUENCE [LARGE SCALE GENOMIC DNA]</scope>
    <source>
        <strain evidence="2 3">CC-CFT640</strain>
    </source>
</reference>